<evidence type="ECO:0000313" key="5">
    <source>
        <dbReference type="EMBL" id="PYF77326.1"/>
    </source>
</evidence>
<dbReference type="InterPro" id="IPR017853">
    <property type="entry name" value="GH"/>
</dbReference>
<keyword evidence="2" id="KW-0326">Glycosidase</keyword>
<dbReference type="EMBL" id="QKLU01000001">
    <property type="protein sequence ID" value="PYF77326.1"/>
    <property type="molecule type" value="Genomic_DNA"/>
</dbReference>
<evidence type="ECO:0000313" key="6">
    <source>
        <dbReference type="Proteomes" id="UP000248198"/>
    </source>
</evidence>
<evidence type="ECO:0000259" key="3">
    <source>
        <dbReference type="Pfam" id="PF00149"/>
    </source>
</evidence>
<organism evidence="5 6">
    <name type="scientific">Pedobacter nutrimenti</name>
    <dbReference type="NCBI Taxonomy" id="1241337"/>
    <lineage>
        <taxon>Bacteria</taxon>
        <taxon>Pseudomonadati</taxon>
        <taxon>Bacteroidota</taxon>
        <taxon>Sphingobacteriia</taxon>
        <taxon>Sphingobacteriales</taxon>
        <taxon>Sphingobacteriaceae</taxon>
        <taxon>Pedobacter</taxon>
    </lineage>
</organism>
<evidence type="ECO:0000259" key="4">
    <source>
        <dbReference type="Pfam" id="PF00150"/>
    </source>
</evidence>
<evidence type="ECO:0000256" key="2">
    <source>
        <dbReference type="ARBA" id="ARBA00023295"/>
    </source>
</evidence>
<comment type="caution">
    <text evidence="5">The sequence shown here is derived from an EMBL/GenBank/DDBJ whole genome shotgun (WGS) entry which is preliminary data.</text>
</comment>
<dbReference type="GO" id="GO:0004553">
    <property type="term" value="F:hydrolase activity, hydrolyzing O-glycosyl compounds"/>
    <property type="evidence" value="ECO:0007669"/>
    <property type="project" value="InterPro"/>
</dbReference>
<proteinExistence type="predicted"/>
<dbReference type="Gene3D" id="3.60.21.10">
    <property type="match status" value="1"/>
</dbReference>
<dbReference type="Proteomes" id="UP000248198">
    <property type="component" value="Unassembled WGS sequence"/>
</dbReference>
<dbReference type="Pfam" id="PF00149">
    <property type="entry name" value="Metallophos"/>
    <property type="match status" value="1"/>
</dbReference>
<evidence type="ECO:0000256" key="1">
    <source>
        <dbReference type="ARBA" id="ARBA00022801"/>
    </source>
</evidence>
<reference evidence="5 6" key="1">
    <citation type="submission" date="2018-06" db="EMBL/GenBank/DDBJ databases">
        <title>Genomic Encyclopedia of Archaeal and Bacterial Type Strains, Phase II (KMG-II): from individual species to whole genera.</title>
        <authorList>
            <person name="Goeker M."/>
        </authorList>
    </citation>
    <scope>NUCLEOTIDE SEQUENCE [LARGE SCALE GENOMIC DNA]</scope>
    <source>
        <strain evidence="5 6">DSM 27372</strain>
    </source>
</reference>
<dbReference type="InterPro" id="IPR001547">
    <property type="entry name" value="Glyco_hydro_5"/>
</dbReference>
<keyword evidence="6" id="KW-1185">Reference proteome</keyword>
<dbReference type="SUPFAM" id="SSF51445">
    <property type="entry name" value="(Trans)glycosidases"/>
    <property type="match status" value="1"/>
</dbReference>
<dbReference type="InterPro" id="IPR004843">
    <property type="entry name" value="Calcineurin-like_PHP"/>
</dbReference>
<feature type="domain" description="Glycoside hydrolase family 5" evidence="4">
    <location>
        <begin position="111"/>
        <end position="247"/>
    </location>
</feature>
<dbReference type="InterPro" id="IPR029052">
    <property type="entry name" value="Metallo-depent_PP-like"/>
</dbReference>
<keyword evidence="1" id="KW-0378">Hydrolase</keyword>
<sequence>MLLLLITVKSMAQSGANFIPSSASNQLEMWQKETFDPKTIDKELGWAQEIGMTMMRVYLHHVAWQQDPKGFKERLNEYLGIAERHHIKTIFVFFDDCWKDSYQAGKQPEPILSVHNSQWLKDPGSRIDREPKLMDTLEVYVKDVMRVFGRDNRIMLWDLYNEPGHFKHGDKSWPLLKNVVKWARSVNAVQPVTIGLWNPEFKAFNKFQIENSDVITFHNYRDTSALKQALDTLTGRGKQVICTEYMKRPEGSTFKDCLPIFKRYQTAAINWGLVAGRSQTNYPQGNKGGEPEPELWYHDIFRKDGSPFNKEEIKIIKAYNKTAVIDDGPYVFYKNGKNFIYRIVNNKVTTISDQKNFKVTFKEPGKDFEVKLQGELKTGPVDYPMPEKLFVLSDIEGEFNAFRSLLLASHIIDEQYNWTFGKGHLVICGDLFDRGLQVPEYIWLLYSLEQKAKAKRGYVHVVLGNHDVMNLSGDFRYVQPKYLESAKLMGMDYKDFYAKDTELGRWLRSKNTLEKIGGLLFLHGGISPEINKQKWTLEQINVLARPYYDQKKATVPDSLKVLFAKDALFWYRGYFVEPKITHAQLQETLDHFKAKRIVVGHTIVADTVSTHFDGKVIAVDVNEHEGKSNALLIEGQKYYRVNERGEKQLLLEDKK</sequence>
<dbReference type="AlphaFoldDB" id="A0A318ULJ4"/>
<dbReference type="Pfam" id="PF00150">
    <property type="entry name" value="Cellulase"/>
    <property type="match status" value="1"/>
</dbReference>
<dbReference type="PANTHER" id="PTHR46546">
    <property type="entry name" value="SHEWANELLA-LIKE PROTEIN PHOSPHATASE 1"/>
    <property type="match status" value="1"/>
</dbReference>
<protein>
    <submittedName>
        <fullName evidence="5">Calcineurin-like phosphoesterase family protein</fullName>
    </submittedName>
</protein>
<feature type="domain" description="Calcineurin-like phosphoesterase" evidence="3">
    <location>
        <begin position="389"/>
        <end position="603"/>
    </location>
</feature>
<gene>
    <name evidence="5" type="ORF">B0O44_101807</name>
</gene>
<name>A0A318ULJ4_9SPHI</name>
<accession>A0A318ULJ4</accession>
<dbReference type="Gene3D" id="3.20.20.80">
    <property type="entry name" value="Glycosidases"/>
    <property type="match status" value="1"/>
</dbReference>
<dbReference type="GO" id="GO:0000272">
    <property type="term" value="P:polysaccharide catabolic process"/>
    <property type="evidence" value="ECO:0007669"/>
    <property type="project" value="InterPro"/>
</dbReference>
<dbReference type="SUPFAM" id="SSF56300">
    <property type="entry name" value="Metallo-dependent phosphatases"/>
    <property type="match status" value="1"/>
</dbReference>
<dbReference type="PANTHER" id="PTHR46546:SF4">
    <property type="entry name" value="SHEWANELLA-LIKE PROTEIN PHOSPHATASE 1"/>
    <property type="match status" value="1"/>
</dbReference>